<dbReference type="PIRSF" id="PIRSF015601">
    <property type="entry name" value="MTase_slr0722"/>
    <property type="match status" value="1"/>
</dbReference>
<keyword evidence="9 12" id="KW-0949">S-adenosyl-L-methionine</keyword>
<proteinExistence type="inferred from homology"/>
<dbReference type="SUPFAM" id="SSF88697">
    <property type="entry name" value="PUA domain-like"/>
    <property type="match status" value="1"/>
</dbReference>
<evidence type="ECO:0000256" key="4">
    <source>
        <dbReference type="ARBA" id="ARBA00013673"/>
    </source>
</evidence>
<dbReference type="InterPro" id="IPR006700">
    <property type="entry name" value="RsmE"/>
</dbReference>
<evidence type="ECO:0000256" key="12">
    <source>
        <dbReference type="PIRNR" id="PIRNR015601"/>
    </source>
</evidence>
<evidence type="ECO:0000256" key="11">
    <source>
        <dbReference type="ARBA" id="ARBA00047944"/>
    </source>
</evidence>
<accession>A0A6J4IU68</accession>
<dbReference type="EMBL" id="CADCSZ010000172">
    <property type="protein sequence ID" value="CAA9261777.1"/>
    <property type="molecule type" value="Genomic_DNA"/>
</dbReference>
<evidence type="ECO:0000256" key="6">
    <source>
        <dbReference type="ARBA" id="ARBA00022552"/>
    </source>
</evidence>
<comment type="similarity">
    <text evidence="2 12">Belongs to the RNA methyltransferase RsmE family.</text>
</comment>
<evidence type="ECO:0000313" key="15">
    <source>
        <dbReference type="EMBL" id="CAA9261777.1"/>
    </source>
</evidence>
<dbReference type="InterPro" id="IPR029028">
    <property type="entry name" value="Alpha/beta_knot_MTases"/>
</dbReference>
<dbReference type="GO" id="GO:0005737">
    <property type="term" value="C:cytoplasm"/>
    <property type="evidence" value="ECO:0007669"/>
    <property type="project" value="UniProtKB-SubCell"/>
</dbReference>
<dbReference type="SUPFAM" id="SSF75217">
    <property type="entry name" value="alpha/beta knot"/>
    <property type="match status" value="1"/>
</dbReference>
<dbReference type="PANTHER" id="PTHR30027:SF3">
    <property type="entry name" value="16S RRNA (URACIL(1498)-N(3))-METHYLTRANSFERASE"/>
    <property type="match status" value="1"/>
</dbReference>
<evidence type="ECO:0000259" key="13">
    <source>
        <dbReference type="Pfam" id="PF04452"/>
    </source>
</evidence>
<comment type="subcellular location">
    <subcellularLocation>
        <location evidence="1 12">Cytoplasm</location>
    </subcellularLocation>
</comment>
<dbReference type="Gene3D" id="3.40.1280.10">
    <property type="match status" value="1"/>
</dbReference>
<comment type="catalytic activity">
    <reaction evidence="11 12">
        <text>uridine(1498) in 16S rRNA + S-adenosyl-L-methionine = N(3)-methyluridine(1498) in 16S rRNA + S-adenosyl-L-homocysteine + H(+)</text>
        <dbReference type="Rhea" id="RHEA:42920"/>
        <dbReference type="Rhea" id="RHEA-COMP:10283"/>
        <dbReference type="Rhea" id="RHEA-COMP:10284"/>
        <dbReference type="ChEBI" id="CHEBI:15378"/>
        <dbReference type="ChEBI" id="CHEBI:57856"/>
        <dbReference type="ChEBI" id="CHEBI:59789"/>
        <dbReference type="ChEBI" id="CHEBI:65315"/>
        <dbReference type="ChEBI" id="CHEBI:74502"/>
        <dbReference type="EC" id="2.1.1.193"/>
    </reaction>
</comment>
<evidence type="ECO:0000259" key="14">
    <source>
        <dbReference type="Pfam" id="PF20260"/>
    </source>
</evidence>
<comment type="function">
    <text evidence="10 12">Specifically methylates the N3 position of the uracil ring of uridine 1498 (m3U1498) in 16S rRNA. Acts on the fully assembled 30S ribosomal subunit.</text>
</comment>
<protein>
    <recommendedName>
        <fullName evidence="4 12">Ribosomal RNA small subunit methyltransferase E</fullName>
        <ecNumber evidence="3 12">2.1.1.193</ecNumber>
    </recommendedName>
</protein>
<evidence type="ECO:0000256" key="5">
    <source>
        <dbReference type="ARBA" id="ARBA00022490"/>
    </source>
</evidence>
<evidence type="ECO:0000256" key="10">
    <source>
        <dbReference type="ARBA" id="ARBA00025699"/>
    </source>
</evidence>
<dbReference type="NCBIfam" id="TIGR00046">
    <property type="entry name" value="RsmE family RNA methyltransferase"/>
    <property type="match status" value="1"/>
</dbReference>
<dbReference type="CDD" id="cd18084">
    <property type="entry name" value="RsmE-like"/>
    <property type="match status" value="1"/>
</dbReference>
<keyword evidence="7 12" id="KW-0489">Methyltransferase</keyword>
<sequence length="241" mass="25111">MRPAAWVFVGDLDELRLGPGDAHHLSRVLRLVPGEEVGASDGTGRWRPCVVAAVAGGDVRLEPTAPVTADDPPDPPITVGFSLVKGDRPELVVQKLTELGVDRILPLATARSVVRWDPARSLRGVTRLQQVAREAAMQSRRSRLPEVAPVTSLAAAAAALGPRGALCEQGGDELPSLRRAGLLVGPEGGWDADEAACGLPTVALGPTTLRAETAAIAAGALLCGLRSATVREASRRITPSE</sequence>
<reference evidence="15" key="1">
    <citation type="submission" date="2020-02" db="EMBL/GenBank/DDBJ databases">
        <authorList>
            <person name="Meier V. D."/>
        </authorList>
    </citation>
    <scope>NUCLEOTIDE SEQUENCE</scope>
    <source>
        <strain evidence="15">AVDCRST_MAG76</strain>
    </source>
</reference>
<dbReference type="GO" id="GO:0070475">
    <property type="term" value="P:rRNA base methylation"/>
    <property type="evidence" value="ECO:0007669"/>
    <property type="project" value="TreeGrafter"/>
</dbReference>
<feature type="domain" description="Ribosomal RNA small subunit methyltransferase E methyltransferase" evidence="13">
    <location>
        <begin position="75"/>
        <end position="222"/>
    </location>
</feature>
<keyword evidence="6 12" id="KW-0698">rRNA processing</keyword>
<evidence type="ECO:0000256" key="2">
    <source>
        <dbReference type="ARBA" id="ARBA00005528"/>
    </source>
</evidence>
<dbReference type="AlphaFoldDB" id="A0A6J4IU68"/>
<dbReference type="InterPro" id="IPR046887">
    <property type="entry name" value="RsmE_PUA-like"/>
</dbReference>
<gene>
    <name evidence="15" type="ORF">AVDCRST_MAG76-2862</name>
</gene>
<dbReference type="Pfam" id="PF04452">
    <property type="entry name" value="Methyltrans_RNA"/>
    <property type="match status" value="1"/>
</dbReference>
<dbReference type="Pfam" id="PF20260">
    <property type="entry name" value="PUA_4"/>
    <property type="match status" value="1"/>
</dbReference>
<evidence type="ECO:0000256" key="3">
    <source>
        <dbReference type="ARBA" id="ARBA00012328"/>
    </source>
</evidence>
<evidence type="ECO:0000256" key="1">
    <source>
        <dbReference type="ARBA" id="ARBA00004496"/>
    </source>
</evidence>
<dbReference type="InterPro" id="IPR015947">
    <property type="entry name" value="PUA-like_sf"/>
</dbReference>
<dbReference type="InterPro" id="IPR029026">
    <property type="entry name" value="tRNA_m1G_MTases_N"/>
</dbReference>
<dbReference type="GO" id="GO:0070042">
    <property type="term" value="F:rRNA (uridine-N3-)-methyltransferase activity"/>
    <property type="evidence" value="ECO:0007669"/>
    <property type="project" value="TreeGrafter"/>
</dbReference>
<name>A0A6J4IU68_9ACTN</name>
<feature type="domain" description="Ribosomal RNA small subunit methyltransferase E PUA-like" evidence="14">
    <location>
        <begin position="21"/>
        <end position="59"/>
    </location>
</feature>
<dbReference type="PANTHER" id="PTHR30027">
    <property type="entry name" value="RIBOSOMAL RNA SMALL SUBUNIT METHYLTRANSFERASE E"/>
    <property type="match status" value="1"/>
</dbReference>
<keyword evidence="5 12" id="KW-0963">Cytoplasm</keyword>
<dbReference type="InterPro" id="IPR046886">
    <property type="entry name" value="RsmE_MTase_dom"/>
</dbReference>
<evidence type="ECO:0000256" key="8">
    <source>
        <dbReference type="ARBA" id="ARBA00022679"/>
    </source>
</evidence>
<keyword evidence="8 12" id="KW-0808">Transferase</keyword>
<organism evidence="15">
    <name type="scientific">uncultured Acidimicrobiales bacterium</name>
    <dbReference type="NCBI Taxonomy" id="310071"/>
    <lineage>
        <taxon>Bacteria</taxon>
        <taxon>Bacillati</taxon>
        <taxon>Actinomycetota</taxon>
        <taxon>Acidimicrobiia</taxon>
        <taxon>Acidimicrobiales</taxon>
        <taxon>environmental samples</taxon>
    </lineage>
</organism>
<evidence type="ECO:0000256" key="9">
    <source>
        <dbReference type="ARBA" id="ARBA00022691"/>
    </source>
</evidence>
<dbReference type="EC" id="2.1.1.193" evidence="3 12"/>
<evidence type="ECO:0000256" key="7">
    <source>
        <dbReference type="ARBA" id="ARBA00022603"/>
    </source>
</evidence>